<sequence length="225" mass="23736">MADGADGLCPEEELEVYRSLASEELQVEVLSAPGARKRPCEGGGEPAEKVPARGGAPSAEGEEEQQSEDEGGGVTFVLADPGPRGGLMGYYLGKRWEGRGAMQDADLAPELDGPTGTLASAGSPAVASSLVRVGSRADTVVVEEGTEAILSKIRFVMDTAEMADTPWRMPGANLADHFNFGLSEASLKGQHLTASWSLRGVRPQADPHEARRARAAEDRHCRGRP</sequence>
<feature type="compositionally biased region" description="Basic and acidic residues" evidence="5">
    <location>
        <begin position="205"/>
        <end position="225"/>
    </location>
</feature>
<evidence type="ECO:0000313" key="7">
    <source>
        <dbReference type="EMBL" id="CAK0903223.1"/>
    </source>
</evidence>
<proteinExistence type="inferred from homology"/>
<accession>A0ABN9XXV5</accession>
<feature type="region of interest" description="Disordered" evidence="5">
    <location>
        <begin position="199"/>
        <end position="225"/>
    </location>
</feature>
<dbReference type="InterPro" id="IPR007854">
    <property type="entry name" value="Fip1_dom"/>
</dbReference>
<evidence type="ECO:0000256" key="1">
    <source>
        <dbReference type="ARBA" id="ARBA00004123"/>
    </source>
</evidence>
<gene>
    <name evidence="7" type="ORF">PCOR1329_LOCUS79584</name>
</gene>
<keyword evidence="8" id="KW-1185">Reference proteome</keyword>
<dbReference type="Pfam" id="PF05182">
    <property type="entry name" value="Fip1"/>
    <property type="match status" value="1"/>
</dbReference>
<feature type="domain" description="Pre-mRNA polyadenylation factor Fip1" evidence="6">
    <location>
        <begin position="158"/>
        <end position="186"/>
    </location>
</feature>
<comment type="similarity">
    <text evidence="2">Belongs to the FIP1 family.</text>
</comment>
<organism evidence="7 8">
    <name type="scientific">Prorocentrum cordatum</name>
    <dbReference type="NCBI Taxonomy" id="2364126"/>
    <lineage>
        <taxon>Eukaryota</taxon>
        <taxon>Sar</taxon>
        <taxon>Alveolata</taxon>
        <taxon>Dinophyceae</taxon>
        <taxon>Prorocentrales</taxon>
        <taxon>Prorocentraceae</taxon>
        <taxon>Prorocentrum</taxon>
    </lineage>
</organism>
<dbReference type="EMBL" id="CAUYUJ010021184">
    <property type="protein sequence ID" value="CAK0903223.1"/>
    <property type="molecule type" value="Genomic_DNA"/>
</dbReference>
<evidence type="ECO:0000313" key="8">
    <source>
        <dbReference type="Proteomes" id="UP001189429"/>
    </source>
</evidence>
<evidence type="ECO:0000256" key="3">
    <source>
        <dbReference type="ARBA" id="ARBA00022664"/>
    </source>
</evidence>
<comment type="caution">
    <text evidence="7">The sequence shown here is derived from an EMBL/GenBank/DDBJ whole genome shotgun (WGS) entry which is preliminary data.</text>
</comment>
<comment type="subcellular location">
    <subcellularLocation>
        <location evidence="1">Nucleus</location>
    </subcellularLocation>
</comment>
<evidence type="ECO:0000259" key="6">
    <source>
        <dbReference type="Pfam" id="PF05182"/>
    </source>
</evidence>
<evidence type="ECO:0000256" key="5">
    <source>
        <dbReference type="SAM" id="MobiDB-lite"/>
    </source>
</evidence>
<keyword evidence="4" id="KW-0539">Nucleus</keyword>
<name>A0ABN9XXV5_9DINO</name>
<evidence type="ECO:0000256" key="2">
    <source>
        <dbReference type="ARBA" id="ARBA00007459"/>
    </source>
</evidence>
<dbReference type="Proteomes" id="UP001189429">
    <property type="component" value="Unassembled WGS sequence"/>
</dbReference>
<feature type="region of interest" description="Disordered" evidence="5">
    <location>
        <begin position="31"/>
        <end position="79"/>
    </location>
</feature>
<protein>
    <recommendedName>
        <fullName evidence="6">Pre-mRNA polyadenylation factor Fip1 domain-containing protein</fullName>
    </recommendedName>
</protein>
<feature type="compositionally biased region" description="Acidic residues" evidence="5">
    <location>
        <begin position="60"/>
        <end position="71"/>
    </location>
</feature>
<reference evidence="7" key="1">
    <citation type="submission" date="2023-10" db="EMBL/GenBank/DDBJ databases">
        <authorList>
            <person name="Chen Y."/>
            <person name="Shah S."/>
            <person name="Dougan E. K."/>
            <person name="Thang M."/>
            <person name="Chan C."/>
        </authorList>
    </citation>
    <scope>NUCLEOTIDE SEQUENCE [LARGE SCALE GENOMIC DNA]</scope>
</reference>
<keyword evidence="3" id="KW-0507">mRNA processing</keyword>
<evidence type="ECO:0000256" key="4">
    <source>
        <dbReference type="ARBA" id="ARBA00023242"/>
    </source>
</evidence>